<evidence type="ECO:0008006" key="3">
    <source>
        <dbReference type="Google" id="ProtNLM"/>
    </source>
</evidence>
<comment type="caution">
    <text evidence="1">The sequence shown here is derived from an EMBL/GenBank/DDBJ whole genome shotgun (WGS) entry which is preliminary data.</text>
</comment>
<name>A0ABT5C5A1_9BACT</name>
<evidence type="ECO:0000313" key="2">
    <source>
        <dbReference type="Proteomes" id="UP001217485"/>
    </source>
</evidence>
<organism evidence="1 2">
    <name type="scientific">Sorangium atrum</name>
    <dbReference type="NCBI Taxonomy" id="2995308"/>
    <lineage>
        <taxon>Bacteria</taxon>
        <taxon>Pseudomonadati</taxon>
        <taxon>Myxococcota</taxon>
        <taxon>Polyangia</taxon>
        <taxon>Polyangiales</taxon>
        <taxon>Polyangiaceae</taxon>
        <taxon>Sorangium</taxon>
    </lineage>
</organism>
<dbReference type="Proteomes" id="UP001217485">
    <property type="component" value="Unassembled WGS sequence"/>
</dbReference>
<keyword evidence="2" id="KW-1185">Reference proteome</keyword>
<reference evidence="1 2" key="1">
    <citation type="submission" date="2023-01" db="EMBL/GenBank/DDBJ databases">
        <title>Minimal conservation of predation-associated metabolite biosynthetic gene clusters underscores biosynthetic potential of Myxococcota including descriptions for ten novel species: Archangium lansinium sp. nov., Myxococcus landrumus sp. nov., Nannocystis bai.</title>
        <authorList>
            <person name="Ahearne A."/>
            <person name="Stevens C."/>
            <person name="Dowd S."/>
        </authorList>
    </citation>
    <scope>NUCLEOTIDE SEQUENCE [LARGE SCALE GENOMIC DNA]</scope>
    <source>
        <strain evidence="1 2">WIWO2</strain>
    </source>
</reference>
<sequence>MNIENLLLCSLISSFSLVGCIAEPLEGDSADDGASDAAEVVG</sequence>
<protein>
    <recommendedName>
        <fullName evidence="3">Lipoprotein</fullName>
    </recommendedName>
</protein>
<dbReference type="RefSeq" id="WP_272097389.1">
    <property type="nucleotide sequence ID" value="NZ_JAQNDK010000002.1"/>
</dbReference>
<dbReference type="EMBL" id="JAQNDK010000002">
    <property type="protein sequence ID" value="MDC0680347.1"/>
    <property type="molecule type" value="Genomic_DNA"/>
</dbReference>
<accession>A0ABT5C5A1</accession>
<evidence type="ECO:0000313" key="1">
    <source>
        <dbReference type="EMBL" id="MDC0680347.1"/>
    </source>
</evidence>
<proteinExistence type="predicted"/>
<gene>
    <name evidence="1" type="ORF">POL72_21570</name>
</gene>